<dbReference type="Proteomes" id="UP001371456">
    <property type="component" value="Unassembled WGS sequence"/>
</dbReference>
<comment type="caution">
    <text evidence="1">The sequence shown here is derived from an EMBL/GenBank/DDBJ whole genome shotgun (WGS) entry which is preliminary data.</text>
</comment>
<name>A0AAN8TQY3_SOLBU</name>
<organism evidence="1 2">
    <name type="scientific">Solanum bulbocastanum</name>
    <name type="common">Wild potato</name>
    <dbReference type="NCBI Taxonomy" id="147425"/>
    <lineage>
        <taxon>Eukaryota</taxon>
        <taxon>Viridiplantae</taxon>
        <taxon>Streptophyta</taxon>
        <taxon>Embryophyta</taxon>
        <taxon>Tracheophyta</taxon>
        <taxon>Spermatophyta</taxon>
        <taxon>Magnoliopsida</taxon>
        <taxon>eudicotyledons</taxon>
        <taxon>Gunneridae</taxon>
        <taxon>Pentapetalae</taxon>
        <taxon>asterids</taxon>
        <taxon>lamiids</taxon>
        <taxon>Solanales</taxon>
        <taxon>Solanaceae</taxon>
        <taxon>Solanoideae</taxon>
        <taxon>Solaneae</taxon>
        <taxon>Solanum</taxon>
    </lineage>
</organism>
<dbReference type="EMBL" id="JBANQN010000004">
    <property type="protein sequence ID" value="KAK6791344.1"/>
    <property type="molecule type" value="Genomic_DNA"/>
</dbReference>
<dbReference type="AlphaFoldDB" id="A0AAN8TQY3"/>
<evidence type="ECO:0000313" key="1">
    <source>
        <dbReference type="EMBL" id="KAK6791344.1"/>
    </source>
</evidence>
<evidence type="ECO:0000313" key="2">
    <source>
        <dbReference type="Proteomes" id="UP001371456"/>
    </source>
</evidence>
<proteinExistence type="predicted"/>
<sequence length="118" mass="13562">MDGNKDTVTVQERTTDGNLHRHTIYAQMSPERKQLFLSHVIEKGLNQKEENSFINQIVLALLQLTLLRYLLKKVIQPVKASPSTKLSVTGILMIPLKARNVTRRLVKFLWLLSSFYQG</sequence>
<accession>A0AAN8TQY3</accession>
<reference evidence="1 2" key="1">
    <citation type="submission" date="2024-02" db="EMBL/GenBank/DDBJ databases">
        <title>de novo genome assembly of Solanum bulbocastanum strain 11H21.</title>
        <authorList>
            <person name="Hosaka A.J."/>
        </authorList>
    </citation>
    <scope>NUCLEOTIDE SEQUENCE [LARGE SCALE GENOMIC DNA]</scope>
    <source>
        <tissue evidence="1">Young leaves</tissue>
    </source>
</reference>
<keyword evidence="2" id="KW-1185">Reference proteome</keyword>
<protein>
    <submittedName>
        <fullName evidence="1">Uncharacterized protein</fullName>
    </submittedName>
</protein>
<gene>
    <name evidence="1" type="ORF">RDI58_010425</name>
</gene>